<evidence type="ECO:0000313" key="23">
    <source>
        <dbReference type="Proteomes" id="UP000537522"/>
    </source>
</evidence>
<dbReference type="InterPro" id="IPR002401">
    <property type="entry name" value="Cyt_P450_E_grp-I"/>
</dbReference>
<proteinExistence type="inferred from homology"/>
<keyword evidence="12" id="KW-0755">Steroidogenesis</keyword>
<evidence type="ECO:0000256" key="13">
    <source>
        <dbReference type="ARBA" id="ARBA00044040"/>
    </source>
</evidence>
<dbReference type="PANTHER" id="PTHR24289">
    <property type="entry name" value="STEROID 17-ALPHA-HYDROXYLASE/17,20 LYASE"/>
    <property type="match status" value="1"/>
</dbReference>
<comment type="caution">
    <text evidence="22">The sequence shown here is derived from an EMBL/GenBank/DDBJ whole genome shotgun (WGS) entry which is preliminary data.</text>
</comment>
<evidence type="ECO:0000256" key="14">
    <source>
        <dbReference type="ARBA" id="ARBA00044116"/>
    </source>
</evidence>
<evidence type="ECO:0000256" key="20">
    <source>
        <dbReference type="PIRSR" id="PIRSR602401-1"/>
    </source>
</evidence>
<evidence type="ECO:0000256" key="12">
    <source>
        <dbReference type="ARBA" id="ARBA00023250"/>
    </source>
</evidence>
<dbReference type="GO" id="GO:0005496">
    <property type="term" value="F:steroid binding"/>
    <property type="evidence" value="ECO:0007669"/>
    <property type="project" value="UniProtKB-KW"/>
</dbReference>
<accession>A0A7L0K157</accession>
<keyword evidence="6 20" id="KW-0479">Metal-binding</keyword>
<dbReference type="Proteomes" id="UP000537522">
    <property type="component" value="Unassembled WGS sequence"/>
</dbReference>
<keyword evidence="11" id="KW-0472">Membrane</keyword>
<evidence type="ECO:0000256" key="15">
    <source>
        <dbReference type="ARBA" id="ARBA00044217"/>
    </source>
</evidence>
<keyword evidence="10" id="KW-0446">Lipid-binding</keyword>
<dbReference type="AlphaFoldDB" id="A0A7L0K157"/>
<evidence type="ECO:0000256" key="9">
    <source>
        <dbReference type="ARBA" id="ARBA00023033"/>
    </source>
</evidence>
<dbReference type="GO" id="GO:0004508">
    <property type="term" value="F:steroid 17-alpha-monooxygenase activity"/>
    <property type="evidence" value="ECO:0007669"/>
    <property type="project" value="TreeGrafter"/>
</dbReference>
<comment type="cofactor">
    <cofactor evidence="1">
        <name>heme b</name>
        <dbReference type="ChEBI" id="CHEBI:60344"/>
    </cofactor>
</comment>
<dbReference type="InterPro" id="IPR036396">
    <property type="entry name" value="Cyt_P450_sf"/>
</dbReference>
<dbReference type="EC" id="1.14.14.16" evidence="13"/>
<evidence type="ECO:0000256" key="10">
    <source>
        <dbReference type="ARBA" id="ARBA00023121"/>
    </source>
</evidence>
<dbReference type="Pfam" id="PF00067">
    <property type="entry name" value="p450"/>
    <property type="match status" value="1"/>
</dbReference>
<dbReference type="PRINTS" id="PR00385">
    <property type="entry name" value="P450"/>
</dbReference>
<evidence type="ECO:0000256" key="8">
    <source>
        <dbReference type="ARBA" id="ARBA00023004"/>
    </source>
</evidence>
<dbReference type="GO" id="GO:0004509">
    <property type="term" value="F:steroid 21-monooxygenase activity"/>
    <property type="evidence" value="ECO:0007669"/>
    <property type="project" value="UniProtKB-EC"/>
</dbReference>
<evidence type="ECO:0000256" key="11">
    <source>
        <dbReference type="ARBA" id="ARBA00023136"/>
    </source>
</evidence>
<dbReference type="Gene3D" id="1.10.630.10">
    <property type="entry name" value="Cytochrome P450"/>
    <property type="match status" value="1"/>
</dbReference>
<comment type="similarity">
    <text evidence="3 21">Belongs to the cytochrome P450 family.</text>
</comment>
<keyword evidence="4 20" id="KW-0349">Heme</keyword>
<keyword evidence="5" id="KW-0754">Steroid-binding</keyword>
<gene>
    <name evidence="22" type="primary">Cyp21</name>
    <name evidence="22" type="ORF">CHATOR_R02650</name>
</gene>
<evidence type="ECO:0000256" key="18">
    <source>
        <dbReference type="ARBA" id="ARBA00044304"/>
    </source>
</evidence>
<dbReference type="GO" id="GO:0005789">
    <property type="term" value="C:endoplasmic reticulum membrane"/>
    <property type="evidence" value="ECO:0007669"/>
    <property type="project" value="UniProtKB-SubCell"/>
</dbReference>
<evidence type="ECO:0000256" key="1">
    <source>
        <dbReference type="ARBA" id="ARBA00001970"/>
    </source>
</evidence>
<feature type="non-terminal residue" evidence="22">
    <location>
        <position position="1"/>
    </location>
</feature>
<evidence type="ECO:0000313" key="22">
    <source>
        <dbReference type="EMBL" id="NXK49303.1"/>
    </source>
</evidence>
<dbReference type="SUPFAM" id="SSF48264">
    <property type="entry name" value="Cytochrome P450"/>
    <property type="match status" value="1"/>
</dbReference>
<dbReference type="GO" id="GO:0020037">
    <property type="term" value="F:heme binding"/>
    <property type="evidence" value="ECO:0007669"/>
    <property type="project" value="InterPro"/>
</dbReference>
<keyword evidence="8 20" id="KW-0408">Iron</keyword>
<keyword evidence="9 21" id="KW-0503">Monooxygenase</keyword>
<evidence type="ECO:0000256" key="7">
    <source>
        <dbReference type="ARBA" id="ARBA00023002"/>
    </source>
</evidence>
<evidence type="ECO:0000256" key="5">
    <source>
        <dbReference type="ARBA" id="ARBA00022665"/>
    </source>
</evidence>
<feature type="non-terminal residue" evidence="22">
    <location>
        <position position="348"/>
    </location>
</feature>
<evidence type="ECO:0000256" key="4">
    <source>
        <dbReference type="ARBA" id="ARBA00022617"/>
    </source>
</evidence>
<evidence type="ECO:0000256" key="17">
    <source>
        <dbReference type="ARBA" id="ARBA00044282"/>
    </source>
</evidence>
<keyword evidence="23" id="KW-1185">Reference proteome</keyword>
<feature type="binding site" description="axial binding residue" evidence="20">
    <location>
        <position position="291"/>
    </location>
    <ligand>
        <name>heme</name>
        <dbReference type="ChEBI" id="CHEBI:30413"/>
    </ligand>
    <ligandPart>
        <name>Fe</name>
        <dbReference type="ChEBI" id="CHEBI:18248"/>
    </ligandPart>
</feature>
<evidence type="ECO:0000256" key="6">
    <source>
        <dbReference type="ARBA" id="ARBA00022723"/>
    </source>
</evidence>
<evidence type="ECO:0000256" key="16">
    <source>
        <dbReference type="ARBA" id="ARBA00044265"/>
    </source>
</evidence>
<dbReference type="InterPro" id="IPR017972">
    <property type="entry name" value="Cyt_P450_CS"/>
</dbReference>
<dbReference type="PANTHER" id="PTHR24289:SF17">
    <property type="entry name" value="STEROID 21-HYDROXYLASE ISOFORM X1"/>
    <property type="match status" value="1"/>
</dbReference>
<protein>
    <recommendedName>
        <fullName evidence="14">Steroid 21-hydroxylase</fullName>
        <ecNumber evidence="13">1.14.14.16</ecNumber>
    </recommendedName>
    <alternativeName>
        <fullName evidence="18">21-OHase</fullName>
    </alternativeName>
    <alternativeName>
        <fullName evidence="15">Cytochrome P-450c21</fullName>
    </alternativeName>
    <alternativeName>
        <fullName evidence="19">Cytochrome P450 21</fullName>
    </alternativeName>
    <alternativeName>
        <fullName evidence="17">Cytochrome P450 XXI</fullName>
    </alternativeName>
    <alternativeName>
        <fullName evidence="16">Cytochrome P450-C21</fullName>
    </alternativeName>
</protein>
<evidence type="ECO:0000256" key="3">
    <source>
        <dbReference type="ARBA" id="ARBA00010617"/>
    </source>
</evidence>
<dbReference type="GO" id="GO:0042446">
    <property type="term" value="P:hormone biosynthetic process"/>
    <property type="evidence" value="ECO:0007669"/>
    <property type="project" value="TreeGrafter"/>
</dbReference>
<name>A0A7L0K157_CHATO</name>
<comment type="subcellular location">
    <subcellularLocation>
        <location evidence="2">Endoplasmic reticulum membrane</location>
        <topology evidence="2">Peripheral membrane protein</topology>
    </subcellularLocation>
</comment>
<sequence length="348" mass="37463">QDLQSYGGGPVDVFEVFTFHTCSTICRLVFGDLMPPEAEVRAFTRCVVELLEVWGRASVRVLDLLPLLRVSLTMGLAPIGAIWLWREGLWDLCGPGGALCGTGEGLHGHGSGCYRACTSPPGDTVLGALLGEDPSVQEGPLGADRLHMALVDLFIGGTETTAAALAWAVAFLLHRPEVQERVRAELQQELGPAGTPRAGDMGRLPLLRATVTETLRLRPPAPLALPHCARRHTSVGGVPVPAGSIVIPNLFAAHHDPETWHHPDEFLPERFLEPQAPWRALVPFGCGARSCLGEALARAELFVFLGHILHHFRLEPPMPGALPRLAVTAGTVLRCPPFCVRLVPCQPP</sequence>
<dbReference type="GO" id="GO:0005506">
    <property type="term" value="F:iron ion binding"/>
    <property type="evidence" value="ECO:0007669"/>
    <property type="project" value="InterPro"/>
</dbReference>
<dbReference type="GO" id="GO:0042448">
    <property type="term" value="P:progesterone metabolic process"/>
    <property type="evidence" value="ECO:0007669"/>
    <property type="project" value="TreeGrafter"/>
</dbReference>
<dbReference type="InterPro" id="IPR001128">
    <property type="entry name" value="Cyt_P450"/>
</dbReference>
<dbReference type="PRINTS" id="PR00463">
    <property type="entry name" value="EP450I"/>
</dbReference>
<evidence type="ECO:0000256" key="19">
    <source>
        <dbReference type="ARBA" id="ARBA00044342"/>
    </source>
</evidence>
<evidence type="ECO:0000256" key="2">
    <source>
        <dbReference type="ARBA" id="ARBA00004406"/>
    </source>
</evidence>
<organism evidence="22 23">
    <name type="scientific">Chauna torquata</name>
    <name type="common">Southern screamer</name>
    <dbReference type="NCBI Taxonomy" id="30388"/>
    <lineage>
        <taxon>Eukaryota</taxon>
        <taxon>Metazoa</taxon>
        <taxon>Chordata</taxon>
        <taxon>Craniata</taxon>
        <taxon>Vertebrata</taxon>
        <taxon>Euteleostomi</taxon>
        <taxon>Archelosauria</taxon>
        <taxon>Archosauria</taxon>
        <taxon>Dinosauria</taxon>
        <taxon>Saurischia</taxon>
        <taxon>Theropoda</taxon>
        <taxon>Coelurosauria</taxon>
        <taxon>Aves</taxon>
        <taxon>Neognathae</taxon>
        <taxon>Galloanserae</taxon>
        <taxon>Anseriformes</taxon>
        <taxon>Anhimidae</taxon>
        <taxon>Chauna</taxon>
    </lineage>
</organism>
<dbReference type="EMBL" id="VXAL01008463">
    <property type="protein sequence ID" value="NXK49303.1"/>
    <property type="molecule type" value="Genomic_DNA"/>
</dbReference>
<dbReference type="PROSITE" id="PS00086">
    <property type="entry name" value="CYTOCHROME_P450"/>
    <property type="match status" value="1"/>
</dbReference>
<comment type="cofactor">
    <cofactor evidence="20">
        <name>heme</name>
        <dbReference type="ChEBI" id="CHEBI:30413"/>
    </cofactor>
</comment>
<evidence type="ECO:0000256" key="21">
    <source>
        <dbReference type="RuleBase" id="RU000461"/>
    </source>
</evidence>
<reference evidence="22 23" key="1">
    <citation type="submission" date="2019-09" db="EMBL/GenBank/DDBJ databases">
        <title>Bird 10,000 Genomes (B10K) Project - Family phase.</title>
        <authorList>
            <person name="Zhang G."/>
        </authorList>
    </citation>
    <scope>NUCLEOTIDE SEQUENCE [LARGE SCALE GENOMIC DNA]</scope>
    <source>
        <strain evidence="22">B10K-DU-011-36</strain>
        <tissue evidence="22">Muscle</tissue>
    </source>
</reference>
<keyword evidence="7 21" id="KW-0560">Oxidoreductase</keyword>
<dbReference type="GO" id="GO:0006694">
    <property type="term" value="P:steroid biosynthetic process"/>
    <property type="evidence" value="ECO:0007669"/>
    <property type="project" value="UniProtKB-KW"/>
</dbReference>